<accession>A0A8J3YVC3</accession>
<gene>
    <name evidence="1" type="ORF">Val02_73810</name>
</gene>
<sequence length="319" mass="35003">MTHWQDLARTALGTVLREYPNDLRHLMNGPDDRPTPRQVHPAFYGSFDWHSCVEMHWVAARLLRLAPEEVPAGEIRAVLDAHLTAENLAAETAYLVARPGFSRPYGRGWALTLVHELRDTPWGPAAAPLGEAVADGLARWLPRNEFPVRYGFHNNGAFALCRSWDYAVAHPGSGLREAIEDAARRWFASDENYPAAWEPGPSDFLSPALTEAELMSLVLPADEFVAWFDRFLPAVPPVLATPVTVSDPTDGQGAHLAGLNYSRARGFKAVTAALPADHPRTAELLASAEAHDRAAEPFATGGDYMVEHWLAAYAVLSLT</sequence>
<evidence type="ECO:0000313" key="2">
    <source>
        <dbReference type="Proteomes" id="UP000619260"/>
    </source>
</evidence>
<dbReference type="Proteomes" id="UP000619260">
    <property type="component" value="Unassembled WGS sequence"/>
</dbReference>
<evidence type="ECO:0008006" key="3">
    <source>
        <dbReference type="Google" id="ProtNLM"/>
    </source>
</evidence>
<protein>
    <recommendedName>
        <fullName evidence="3">DUF2891 domain-containing protein</fullName>
    </recommendedName>
</protein>
<dbReference type="AlphaFoldDB" id="A0A8J3YVC3"/>
<evidence type="ECO:0000313" key="1">
    <source>
        <dbReference type="EMBL" id="GIJ50495.1"/>
    </source>
</evidence>
<dbReference type="RefSeq" id="WP_203903924.1">
    <property type="nucleotide sequence ID" value="NZ_BOPF01000036.1"/>
</dbReference>
<dbReference type="EMBL" id="BOPF01000036">
    <property type="protein sequence ID" value="GIJ50495.1"/>
    <property type="molecule type" value="Genomic_DNA"/>
</dbReference>
<reference evidence="1" key="1">
    <citation type="submission" date="2021-01" db="EMBL/GenBank/DDBJ databases">
        <title>Whole genome shotgun sequence of Virgisporangium aliadipatigenens NBRC 105644.</title>
        <authorList>
            <person name="Komaki H."/>
            <person name="Tamura T."/>
        </authorList>
    </citation>
    <scope>NUCLEOTIDE SEQUENCE</scope>
    <source>
        <strain evidence="1">NBRC 105644</strain>
    </source>
</reference>
<keyword evidence="2" id="KW-1185">Reference proteome</keyword>
<proteinExistence type="predicted"/>
<name>A0A8J3YVC3_9ACTN</name>
<dbReference type="InterPro" id="IPR021365">
    <property type="entry name" value="DUF2891"/>
</dbReference>
<dbReference type="Pfam" id="PF11199">
    <property type="entry name" value="DUF2891"/>
    <property type="match status" value="1"/>
</dbReference>
<comment type="caution">
    <text evidence="1">The sequence shown here is derived from an EMBL/GenBank/DDBJ whole genome shotgun (WGS) entry which is preliminary data.</text>
</comment>
<organism evidence="1 2">
    <name type="scientific">Virgisporangium aliadipatigenens</name>
    <dbReference type="NCBI Taxonomy" id="741659"/>
    <lineage>
        <taxon>Bacteria</taxon>
        <taxon>Bacillati</taxon>
        <taxon>Actinomycetota</taxon>
        <taxon>Actinomycetes</taxon>
        <taxon>Micromonosporales</taxon>
        <taxon>Micromonosporaceae</taxon>
        <taxon>Virgisporangium</taxon>
    </lineage>
</organism>